<name>A0A3D9CFH1_9FLAO</name>
<dbReference type="EMBL" id="QNVT01000001">
    <property type="protein sequence ID" value="REC64361.1"/>
    <property type="molecule type" value="Genomic_DNA"/>
</dbReference>
<reference evidence="2" key="1">
    <citation type="submission" date="2018-06" db="EMBL/GenBank/DDBJ databases">
        <authorList>
            <person name="Lum Nde A."/>
            <person name="Hugo C."/>
        </authorList>
    </citation>
    <scope>NUCLEOTIDE SEQUENCE [LARGE SCALE GENOMIC DNA]</scope>
    <source>
        <strain evidence="2">1_F178</strain>
    </source>
</reference>
<evidence type="ECO:0000313" key="2">
    <source>
        <dbReference type="Proteomes" id="UP000256686"/>
    </source>
</evidence>
<gene>
    <name evidence="1" type="ORF">DRF65_01960</name>
</gene>
<organism evidence="1 2">
    <name type="scientific">Chryseobacterium pennae</name>
    <dbReference type="NCBI Taxonomy" id="2258962"/>
    <lineage>
        <taxon>Bacteria</taxon>
        <taxon>Pseudomonadati</taxon>
        <taxon>Bacteroidota</taxon>
        <taxon>Flavobacteriia</taxon>
        <taxon>Flavobacteriales</taxon>
        <taxon>Weeksellaceae</taxon>
        <taxon>Chryseobacterium group</taxon>
        <taxon>Chryseobacterium</taxon>
    </lineage>
</organism>
<keyword evidence="2" id="KW-1185">Reference proteome</keyword>
<comment type="caution">
    <text evidence="1">The sequence shown here is derived from an EMBL/GenBank/DDBJ whole genome shotgun (WGS) entry which is preliminary data.</text>
</comment>
<proteinExistence type="predicted"/>
<evidence type="ECO:0000313" key="1">
    <source>
        <dbReference type="EMBL" id="REC64361.1"/>
    </source>
</evidence>
<protein>
    <submittedName>
        <fullName evidence="1">Uncharacterized protein</fullName>
    </submittedName>
</protein>
<accession>A0A3D9CFH1</accession>
<dbReference type="Proteomes" id="UP000256686">
    <property type="component" value="Unassembled WGS sequence"/>
</dbReference>
<dbReference type="RefSeq" id="WP_115968421.1">
    <property type="nucleotide sequence ID" value="NZ_QNVT01000001.1"/>
</dbReference>
<dbReference type="AlphaFoldDB" id="A0A3D9CFH1"/>
<sequence>MIGNRFYDKIHNWLLPVPEQQCDVFPPLHRYQTPFQKLILDYLAWNGIDKKGNVTSNRVYPTRMEILEVKSTLRKCGFSTGDIEKLIVLEFLEMKRNIPDLDSEIFISIFEDSYCNLKLAKFATLEAQKSNEITKEHYDTTKRFLIEIQACLEVEYLRTRIECNFTEIGSWNNPTRVEEFVTPFAKLQLNCNKSAKFSINYFINPHIKELIGEALGNTLEKRFNELATGEFKHLVKMTPLNRRYDRYFEDLLRCTRTFPNYKAVITDKNSL</sequence>